<dbReference type="AlphaFoldDB" id="A0A9W6L8G0"/>
<comment type="caution">
    <text evidence="1">The sequence shown here is derived from an EMBL/GenBank/DDBJ whole genome shotgun (WGS) entry which is preliminary data.</text>
</comment>
<protein>
    <submittedName>
        <fullName evidence="1">Uncharacterized protein</fullName>
    </submittedName>
</protein>
<dbReference type="Proteomes" id="UP001144372">
    <property type="component" value="Unassembled WGS sequence"/>
</dbReference>
<dbReference type="EMBL" id="BSDR01000001">
    <property type="protein sequence ID" value="GLI35683.1"/>
    <property type="molecule type" value="Genomic_DNA"/>
</dbReference>
<organism evidence="1 2">
    <name type="scientific">Desulforhabdus amnigena</name>
    <dbReference type="NCBI Taxonomy" id="40218"/>
    <lineage>
        <taxon>Bacteria</taxon>
        <taxon>Pseudomonadati</taxon>
        <taxon>Thermodesulfobacteriota</taxon>
        <taxon>Syntrophobacteria</taxon>
        <taxon>Syntrophobacterales</taxon>
        <taxon>Syntrophobacteraceae</taxon>
        <taxon>Desulforhabdus</taxon>
    </lineage>
</organism>
<accession>A0A9W6L8G0</accession>
<name>A0A9W6L8G0_9BACT</name>
<gene>
    <name evidence="1" type="ORF">DAMNIGENAA_31160</name>
</gene>
<evidence type="ECO:0000313" key="1">
    <source>
        <dbReference type="EMBL" id="GLI35683.1"/>
    </source>
</evidence>
<reference evidence="1" key="1">
    <citation type="submission" date="2022-12" db="EMBL/GenBank/DDBJ databases">
        <title>Reference genome sequencing for broad-spectrum identification of bacterial and archaeal isolates by mass spectrometry.</title>
        <authorList>
            <person name="Sekiguchi Y."/>
            <person name="Tourlousse D.M."/>
        </authorList>
    </citation>
    <scope>NUCLEOTIDE SEQUENCE</scope>
    <source>
        <strain evidence="1">ASRB1</strain>
    </source>
</reference>
<evidence type="ECO:0000313" key="2">
    <source>
        <dbReference type="Proteomes" id="UP001144372"/>
    </source>
</evidence>
<sequence length="73" mass="8209">MVDGDEIVFADEYGTWMIPADEKVFIRAFLISLSAVSSPEEFAEGATDPLFGAIPCCYWKIWNGLILCGFVWR</sequence>
<keyword evidence="2" id="KW-1185">Reference proteome</keyword>
<proteinExistence type="predicted"/>